<evidence type="ECO:0000256" key="3">
    <source>
        <dbReference type="ARBA" id="ARBA00022679"/>
    </source>
</evidence>
<comment type="similarity">
    <text evidence="1 4">Belongs to the N(4)/N(6)-methyltransferase family.</text>
</comment>
<dbReference type="InterPro" id="IPR002052">
    <property type="entry name" value="DNA_methylase_N6_adenine_CS"/>
</dbReference>
<organism evidence="7 8">
    <name type="scientific">Azotobacter beijerinckii</name>
    <dbReference type="NCBI Taxonomy" id="170623"/>
    <lineage>
        <taxon>Bacteria</taxon>
        <taxon>Pseudomonadati</taxon>
        <taxon>Pseudomonadota</taxon>
        <taxon>Gammaproteobacteria</taxon>
        <taxon>Pseudomonadales</taxon>
        <taxon>Pseudomonadaceae</taxon>
        <taxon>Azotobacter</taxon>
    </lineage>
</organism>
<evidence type="ECO:0000259" key="6">
    <source>
        <dbReference type="Pfam" id="PF01555"/>
    </source>
</evidence>
<feature type="region of interest" description="Disordered" evidence="5">
    <location>
        <begin position="200"/>
        <end position="235"/>
    </location>
</feature>
<feature type="domain" description="DNA methylase N-4/N-6" evidence="6">
    <location>
        <begin position="318"/>
        <end position="416"/>
    </location>
</feature>
<dbReference type="EC" id="2.1.1.-" evidence="4"/>
<reference evidence="7 8" key="1">
    <citation type="submission" date="2016-10" db="EMBL/GenBank/DDBJ databases">
        <authorList>
            <person name="de Groot N.N."/>
        </authorList>
    </citation>
    <scope>NUCLEOTIDE SEQUENCE [LARGE SCALE GENOMIC DNA]</scope>
    <source>
        <strain evidence="7 8">DSM 373</strain>
    </source>
</reference>
<protein>
    <recommendedName>
        <fullName evidence="4">Methyltransferase</fullName>
        <ecNumber evidence="4">2.1.1.-</ecNumber>
    </recommendedName>
</protein>
<dbReference type="GO" id="GO:0008170">
    <property type="term" value="F:N-methyltransferase activity"/>
    <property type="evidence" value="ECO:0007669"/>
    <property type="project" value="InterPro"/>
</dbReference>
<dbReference type="Gene3D" id="3.40.50.150">
    <property type="entry name" value="Vaccinia Virus protein VP39"/>
    <property type="match status" value="2"/>
</dbReference>
<keyword evidence="3" id="KW-0808">Transferase</keyword>
<evidence type="ECO:0000256" key="2">
    <source>
        <dbReference type="ARBA" id="ARBA00022603"/>
    </source>
</evidence>
<dbReference type="PANTHER" id="PTHR13370">
    <property type="entry name" value="RNA METHYLASE-RELATED"/>
    <property type="match status" value="1"/>
</dbReference>
<dbReference type="InterPro" id="IPR002941">
    <property type="entry name" value="DNA_methylase_N4/N6"/>
</dbReference>
<gene>
    <name evidence="7" type="ORF">SAMN04244572_04803</name>
</gene>
<evidence type="ECO:0000256" key="5">
    <source>
        <dbReference type="SAM" id="MobiDB-lite"/>
    </source>
</evidence>
<accession>A0A1H7AKL5</accession>
<keyword evidence="2 7" id="KW-0489">Methyltransferase</keyword>
<dbReference type="Pfam" id="PF01555">
    <property type="entry name" value="N6_N4_Mtase"/>
    <property type="match status" value="2"/>
</dbReference>
<dbReference type="Proteomes" id="UP000199250">
    <property type="component" value="Unassembled WGS sequence"/>
</dbReference>
<dbReference type="GO" id="GO:0009007">
    <property type="term" value="F:site-specific DNA-methyltransferase (adenine-specific) activity"/>
    <property type="evidence" value="ECO:0007669"/>
    <property type="project" value="TreeGrafter"/>
</dbReference>
<dbReference type="InterPro" id="IPR029063">
    <property type="entry name" value="SAM-dependent_MTases_sf"/>
</dbReference>
<proteinExistence type="inferred from homology"/>
<feature type="compositionally biased region" description="Basic and acidic residues" evidence="5">
    <location>
        <begin position="200"/>
        <end position="226"/>
    </location>
</feature>
<evidence type="ECO:0000313" key="7">
    <source>
        <dbReference type="EMBL" id="SEJ65466.1"/>
    </source>
</evidence>
<dbReference type="PROSITE" id="PS00092">
    <property type="entry name" value="N6_MTASE"/>
    <property type="match status" value="1"/>
</dbReference>
<dbReference type="GO" id="GO:0032259">
    <property type="term" value="P:methylation"/>
    <property type="evidence" value="ECO:0007669"/>
    <property type="project" value="UniProtKB-KW"/>
</dbReference>
<sequence length="427" mass="46701">MFTIHRGDCLESMRTLPDNSVDSIVTDPPYGISFMGKRWDCDVPSTEVWVECLRVLKPGGHLLAFASTRTQHRMADRIETAGFEIRDMIAWVYGSGFPKSRDVSRSMERYLVGEQLDPATPIIRSGVYQVTAFLREARNRAGWTNRQLDELFGTNGMAGHWTTAGSQPAVPSPKQWEVLKAALGFGDDLDALVTELGATHRPENWGQGDGRRDRGFLQSLGKDRDAPPAGGWGTALKPALEPITVARKPPVGSVTSNVLAYGTGALNIDGCRVGFASETDERESKAKNQHGDFGSGPMANNVFGEYKQDRENYNPPGRWPANLLHDGGEEVAEVLGDAARFFYCPKASKKDREEGNSHPTVKPTDVMRYLCRLVTPPGGLVLDPFMGSGSTGKAAMLEGFRFIGCELSDDYADIAQARIERSAKEAA</sequence>
<dbReference type="AlphaFoldDB" id="A0A1H7AKL5"/>
<dbReference type="PANTHER" id="PTHR13370:SF3">
    <property type="entry name" value="TRNA (GUANINE(10)-N2)-METHYLTRANSFERASE HOMOLOG"/>
    <property type="match status" value="1"/>
</dbReference>
<name>A0A1H7AKL5_9GAMM</name>
<dbReference type="SUPFAM" id="SSF53335">
    <property type="entry name" value="S-adenosyl-L-methionine-dependent methyltransferases"/>
    <property type="match status" value="1"/>
</dbReference>
<dbReference type="InterPro" id="IPR001091">
    <property type="entry name" value="RM_Methyltransferase"/>
</dbReference>
<evidence type="ECO:0000313" key="8">
    <source>
        <dbReference type="Proteomes" id="UP000199250"/>
    </source>
</evidence>
<dbReference type="GO" id="GO:0003677">
    <property type="term" value="F:DNA binding"/>
    <property type="evidence" value="ECO:0007669"/>
    <property type="project" value="InterPro"/>
</dbReference>
<feature type="domain" description="DNA methylase N-4/N-6" evidence="6">
    <location>
        <begin position="21"/>
        <end position="108"/>
    </location>
</feature>
<evidence type="ECO:0000256" key="1">
    <source>
        <dbReference type="ARBA" id="ARBA00006594"/>
    </source>
</evidence>
<feature type="region of interest" description="Disordered" evidence="5">
    <location>
        <begin position="280"/>
        <end position="299"/>
    </location>
</feature>
<dbReference type="EMBL" id="FNYQ01000184">
    <property type="protein sequence ID" value="SEJ65466.1"/>
    <property type="molecule type" value="Genomic_DNA"/>
</dbReference>
<evidence type="ECO:0000256" key="4">
    <source>
        <dbReference type="RuleBase" id="RU362026"/>
    </source>
</evidence>
<dbReference type="PRINTS" id="PR00508">
    <property type="entry name" value="S21N4MTFRASE"/>
</dbReference>
<dbReference type="GO" id="GO:0005737">
    <property type="term" value="C:cytoplasm"/>
    <property type="evidence" value="ECO:0007669"/>
    <property type="project" value="TreeGrafter"/>
</dbReference>